<evidence type="ECO:0000313" key="2">
    <source>
        <dbReference type="Proteomes" id="UP001565474"/>
    </source>
</evidence>
<protein>
    <submittedName>
        <fullName evidence="1">Uncharacterized protein</fullName>
    </submittedName>
</protein>
<evidence type="ECO:0000313" key="1">
    <source>
        <dbReference type="EMBL" id="MEY9468907.1"/>
    </source>
</evidence>
<dbReference type="EMBL" id="JBGBZN010000002">
    <property type="protein sequence ID" value="MEY9468907.1"/>
    <property type="molecule type" value="Genomic_DNA"/>
</dbReference>
<comment type="caution">
    <text evidence="1">The sequence shown here is derived from an EMBL/GenBank/DDBJ whole genome shotgun (WGS) entry which is preliminary data.</text>
</comment>
<dbReference type="Proteomes" id="UP001565474">
    <property type="component" value="Unassembled WGS sequence"/>
</dbReference>
<keyword evidence="2" id="KW-1185">Reference proteome</keyword>
<name>A0ABV4GCW2_9BRAD</name>
<accession>A0ABV4GCW2</accession>
<reference evidence="1 2" key="1">
    <citation type="submission" date="2024-07" db="EMBL/GenBank/DDBJ databases">
        <title>Genomic Encyclopedia of Type Strains, Phase V (KMG-V): Genome sequencing to study the core and pangenomes of soil and plant-associated prokaryotes.</title>
        <authorList>
            <person name="Whitman W."/>
        </authorList>
    </citation>
    <scope>NUCLEOTIDE SEQUENCE [LARGE SCALE GENOMIC DNA]</scope>
    <source>
        <strain evidence="1 2">USDA 222</strain>
    </source>
</reference>
<organism evidence="1 2">
    <name type="scientific">Bradyrhizobium yuanmingense</name>
    <dbReference type="NCBI Taxonomy" id="108015"/>
    <lineage>
        <taxon>Bacteria</taxon>
        <taxon>Pseudomonadati</taxon>
        <taxon>Pseudomonadota</taxon>
        <taxon>Alphaproteobacteria</taxon>
        <taxon>Hyphomicrobiales</taxon>
        <taxon>Nitrobacteraceae</taxon>
        <taxon>Bradyrhizobium</taxon>
    </lineage>
</organism>
<sequence>MSRQLTRADLARDVAGPTLVLCTAAAFTIARHFSL</sequence>
<proteinExistence type="predicted"/>
<gene>
    <name evidence="1" type="ORF">ABH992_001306</name>
</gene>